<evidence type="ECO:0000313" key="2">
    <source>
        <dbReference type="Proteomes" id="UP000683000"/>
    </source>
</evidence>
<sequence>MCTWPTLLALYAYNNFDVDLKSHVPTAEKSNNSLKHLTSGLLFPLSHGITADDLKCSDKLWRMSTLNPHIEANLPPKNPWQDLLCIHPESSSTNQPSRRDQFNAWVFLSDLCTHGPDYFHQFKVRIAEPEAIDQICTSRQHRNHCRPCNGCQQFDSERKHLRCQWSPSTRRDI</sequence>
<protein>
    <submittedName>
        <fullName evidence="1">Uncharacterized protein</fullName>
    </submittedName>
</protein>
<organism evidence="1 2">
    <name type="scientific">Boletus reticuloceps</name>
    <dbReference type="NCBI Taxonomy" id="495285"/>
    <lineage>
        <taxon>Eukaryota</taxon>
        <taxon>Fungi</taxon>
        <taxon>Dikarya</taxon>
        <taxon>Basidiomycota</taxon>
        <taxon>Agaricomycotina</taxon>
        <taxon>Agaricomycetes</taxon>
        <taxon>Agaricomycetidae</taxon>
        <taxon>Boletales</taxon>
        <taxon>Boletineae</taxon>
        <taxon>Boletaceae</taxon>
        <taxon>Boletoideae</taxon>
        <taxon>Boletus</taxon>
    </lineage>
</organism>
<dbReference type="AlphaFoldDB" id="A0A8I2Z0N6"/>
<reference evidence="1" key="1">
    <citation type="submission" date="2021-03" db="EMBL/GenBank/DDBJ databases">
        <title>Evolutionary innovations through gain and loss of genes in the ectomycorrhizal Boletales.</title>
        <authorList>
            <person name="Wu G."/>
            <person name="Miyauchi S."/>
            <person name="Morin E."/>
            <person name="Yang Z.-L."/>
            <person name="Xu J."/>
            <person name="Martin F.M."/>
        </authorList>
    </citation>
    <scope>NUCLEOTIDE SEQUENCE</scope>
    <source>
        <strain evidence="1">BR01</strain>
    </source>
</reference>
<dbReference type="OrthoDB" id="4743193at2759"/>
<proteinExistence type="predicted"/>
<dbReference type="EMBL" id="JAGFBS010000003">
    <property type="protein sequence ID" value="KAG6380522.1"/>
    <property type="molecule type" value="Genomic_DNA"/>
</dbReference>
<accession>A0A8I2Z0N6</accession>
<keyword evidence="2" id="KW-1185">Reference proteome</keyword>
<gene>
    <name evidence="1" type="ORF">JVT61DRAFT_8686</name>
</gene>
<evidence type="ECO:0000313" key="1">
    <source>
        <dbReference type="EMBL" id="KAG6380522.1"/>
    </source>
</evidence>
<comment type="caution">
    <text evidence="1">The sequence shown here is derived from an EMBL/GenBank/DDBJ whole genome shotgun (WGS) entry which is preliminary data.</text>
</comment>
<dbReference type="Proteomes" id="UP000683000">
    <property type="component" value="Unassembled WGS sequence"/>
</dbReference>
<name>A0A8I2Z0N6_9AGAM</name>